<dbReference type="AlphaFoldDB" id="Q1QPP2"/>
<dbReference type="KEGG" id="nha:Nham_0950"/>
<protein>
    <submittedName>
        <fullName evidence="1">Uncharacterized protein</fullName>
    </submittedName>
</protein>
<dbReference type="Proteomes" id="UP000001953">
    <property type="component" value="Chromosome"/>
</dbReference>
<reference evidence="1 2" key="1">
    <citation type="submission" date="2006-03" db="EMBL/GenBank/DDBJ databases">
        <title>Complete sequence of chromosome of Nitrobacter hamburgensis X14.</title>
        <authorList>
            <consortium name="US DOE Joint Genome Institute"/>
            <person name="Copeland A."/>
            <person name="Lucas S."/>
            <person name="Lapidus A."/>
            <person name="Barry K."/>
            <person name="Detter J.C."/>
            <person name="Glavina del Rio T."/>
            <person name="Hammon N."/>
            <person name="Israni S."/>
            <person name="Dalin E."/>
            <person name="Tice H."/>
            <person name="Pitluck S."/>
            <person name="Chain P."/>
            <person name="Malfatti S."/>
            <person name="Shin M."/>
            <person name="Vergez L."/>
            <person name="Schmutz J."/>
            <person name="Larimer F."/>
            <person name="Land M."/>
            <person name="Hauser L."/>
            <person name="Kyrpides N."/>
            <person name="Ivanova N."/>
            <person name="Ward B."/>
            <person name="Arp D."/>
            <person name="Klotz M."/>
            <person name="Stein L."/>
            <person name="O'Mullan G."/>
            <person name="Starkenburg S."/>
            <person name="Sayavedra L."/>
            <person name="Poret-Peterson A.T."/>
            <person name="Gentry M.E."/>
            <person name="Bruce D."/>
            <person name="Richardson P."/>
        </authorList>
    </citation>
    <scope>NUCLEOTIDE SEQUENCE [LARGE SCALE GENOMIC DNA]</scope>
    <source>
        <strain evidence="2">DSM 10229 / NCIMB 13809 / X14</strain>
    </source>
</reference>
<sequence length="133" mass="14690">MPLLCAIDIGITGCTWSTLRNWSTIAITTEETIASRMDCAVAKAESSGLCWAIIWGEVLPNRCKADVSYCGIDRGGDVYPELTRLVDSCFPAMSRQAFAAIILRTTNDRRNNTSRRRVILWRRKGAMGSIDSG</sequence>
<dbReference type="EMBL" id="CP000319">
    <property type="protein sequence ID" value="ABE61805.1"/>
    <property type="molecule type" value="Genomic_DNA"/>
</dbReference>
<keyword evidence="2" id="KW-1185">Reference proteome</keyword>
<gene>
    <name evidence="1" type="ordered locus">Nham_0950</name>
</gene>
<organism evidence="1 2">
    <name type="scientific">Nitrobacter hamburgensis (strain DSM 10229 / NCIMB 13809 / X14)</name>
    <dbReference type="NCBI Taxonomy" id="323097"/>
    <lineage>
        <taxon>Bacteria</taxon>
        <taxon>Pseudomonadati</taxon>
        <taxon>Pseudomonadota</taxon>
        <taxon>Alphaproteobacteria</taxon>
        <taxon>Hyphomicrobiales</taxon>
        <taxon>Nitrobacteraceae</taxon>
        <taxon>Nitrobacter</taxon>
    </lineage>
</organism>
<proteinExistence type="predicted"/>
<dbReference type="HOGENOM" id="CLU_1904532_0_0_5"/>
<evidence type="ECO:0000313" key="1">
    <source>
        <dbReference type="EMBL" id="ABE61805.1"/>
    </source>
</evidence>
<accession>Q1QPP2</accession>
<evidence type="ECO:0000313" key="2">
    <source>
        <dbReference type="Proteomes" id="UP000001953"/>
    </source>
</evidence>
<name>Q1QPP2_NITHX</name>